<comment type="caution">
    <text evidence="11">The sequence shown here is derived from an EMBL/GenBank/DDBJ whole genome shotgun (WGS) entry which is preliminary data.</text>
</comment>
<evidence type="ECO:0000256" key="7">
    <source>
        <dbReference type="ARBA" id="ARBA00023136"/>
    </source>
</evidence>
<dbReference type="RefSeq" id="WP_180893623.1">
    <property type="nucleotide sequence ID" value="NZ_JACCKD010000005.1"/>
</dbReference>
<dbReference type="GO" id="GO:0015740">
    <property type="term" value="P:C4-dicarboxylate transport"/>
    <property type="evidence" value="ECO:0007669"/>
    <property type="project" value="TreeGrafter"/>
</dbReference>
<name>A0A838AC25_9PSEU</name>
<keyword evidence="3" id="KW-1003">Cell membrane</keyword>
<feature type="transmembrane region" description="Helical" evidence="9">
    <location>
        <begin position="12"/>
        <end position="34"/>
    </location>
</feature>
<proteinExistence type="inferred from homology"/>
<evidence type="ECO:0000256" key="3">
    <source>
        <dbReference type="ARBA" id="ARBA00022475"/>
    </source>
</evidence>
<keyword evidence="2" id="KW-0813">Transport</keyword>
<dbReference type="Proteomes" id="UP000582974">
    <property type="component" value="Unassembled WGS sequence"/>
</dbReference>
<accession>A0A838AC25</accession>
<feature type="transmembrane region" description="Helical" evidence="9">
    <location>
        <begin position="54"/>
        <end position="70"/>
    </location>
</feature>
<evidence type="ECO:0000313" key="12">
    <source>
        <dbReference type="Proteomes" id="UP000582974"/>
    </source>
</evidence>
<dbReference type="EMBL" id="JACCKD010000005">
    <property type="protein sequence ID" value="MBA0126783.1"/>
    <property type="molecule type" value="Genomic_DNA"/>
</dbReference>
<keyword evidence="4" id="KW-0997">Cell inner membrane</keyword>
<dbReference type="AlphaFoldDB" id="A0A838AC25"/>
<dbReference type="Pfam" id="PF04290">
    <property type="entry name" value="DctQ"/>
    <property type="match status" value="1"/>
</dbReference>
<dbReference type="InterPro" id="IPR055348">
    <property type="entry name" value="DctQ"/>
</dbReference>
<evidence type="ECO:0000256" key="6">
    <source>
        <dbReference type="ARBA" id="ARBA00022989"/>
    </source>
</evidence>
<evidence type="ECO:0000256" key="9">
    <source>
        <dbReference type="SAM" id="Phobius"/>
    </source>
</evidence>
<keyword evidence="7 9" id="KW-0472">Membrane</keyword>
<evidence type="ECO:0000256" key="4">
    <source>
        <dbReference type="ARBA" id="ARBA00022519"/>
    </source>
</evidence>
<feature type="transmembrane region" description="Helical" evidence="9">
    <location>
        <begin position="131"/>
        <end position="153"/>
    </location>
</feature>
<evidence type="ECO:0000256" key="5">
    <source>
        <dbReference type="ARBA" id="ARBA00022692"/>
    </source>
</evidence>
<dbReference type="PANTHER" id="PTHR35011">
    <property type="entry name" value="2,3-DIKETO-L-GULONATE TRAP TRANSPORTER SMALL PERMEASE PROTEIN YIAM"/>
    <property type="match status" value="1"/>
</dbReference>
<keyword evidence="6 9" id="KW-1133">Transmembrane helix</keyword>
<feature type="transmembrane region" description="Helical" evidence="9">
    <location>
        <begin position="91"/>
        <end position="111"/>
    </location>
</feature>
<dbReference type="GO" id="GO:0005886">
    <property type="term" value="C:plasma membrane"/>
    <property type="evidence" value="ECO:0007669"/>
    <property type="project" value="UniProtKB-SubCell"/>
</dbReference>
<sequence>MEATRGSWLGTIIHHVIRACAVIALMGLLLHTVAHVMLRYLFNSPITGTNEYVTYWYMPVAILLGVYFAQRSRSHIEARLLFDRVPYTNRTELELASLILTGAVCAGFAFYGLVASLDAFKLGLTGGMAGIVIWPVMFVVPLAFLLFVVQLVIDAVTVVRHRGHGGRSP</sequence>
<comment type="similarity">
    <text evidence="8">Belongs to the TRAP transporter small permease family.</text>
</comment>
<organism evidence="11 12">
    <name type="scientific">Haloechinothrix aidingensis</name>
    <dbReference type="NCBI Taxonomy" id="2752311"/>
    <lineage>
        <taxon>Bacteria</taxon>
        <taxon>Bacillati</taxon>
        <taxon>Actinomycetota</taxon>
        <taxon>Actinomycetes</taxon>
        <taxon>Pseudonocardiales</taxon>
        <taxon>Pseudonocardiaceae</taxon>
        <taxon>Haloechinothrix</taxon>
    </lineage>
</organism>
<feature type="domain" description="Tripartite ATP-independent periplasmic transporters DctQ component" evidence="10">
    <location>
        <begin position="29"/>
        <end position="160"/>
    </location>
</feature>
<keyword evidence="12" id="KW-1185">Reference proteome</keyword>
<protein>
    <submittedName>
        <fullName evidence="11">TRAP transporter small permease</fullName>
    </submittedName>
</protein>
<gene>
    <name evidence="11" type="ORF">H0B56_14630</name>
</gene>
<dbReference type="GO" id="GO:0022857">
    <property type="term" value="F:transmembrane transporter activity"/>
    <property type="evidence" value="ECO:0007669"/>
    <property type="project" value="TreeGrafter"/>
</dbReference>
<evidence type="ECO:0000313" key="11">
    <source>
        <dbReference type="EMBL" id="MBA0126783.1"/>
    </source>
</evidence>
<comment type="subcellular location">
    <subcellularLocation>
        <location evidence="1">Cell inner membrane</location>
        <topology evidence="1">Multi-pass membrane protein</topology>
    </subcellularLocation>
</comment>
<reference evidence="11 12" key="1">
    <citation type="submission" date="2020-07" db="EMBL/GenBank/DDBJ databases">
        <title>Genome of Haloechinothrix sp.</title>
        <authorList>
            <person name="Tang S.-K."/>
            <person name="Yang L."/>
            <person name="Zhu W.-Y."/>
        </authorList>
    </citation>
    <scope>NUCLEOTIDE SEQUENCE [LARGE SCALE GENOMIC DNA]</scope>
    <source>
        <strain evidence="11 12">YIM 98757</strain>
    </source>
</reference>
<evidence type="ECO:0000259" key="10">
    <source>
        <dbReference type="Pfam" id="PF04290"/>
    </source>
</evidence>
<evidence type="ECO:0000256" key="1">
    <source>
        <dbReference type="ARBA" id="ARBA00004429"/>
    </source>
</evidence>
<evidence type="ECO:0000256" key="8">
    <source>
        <dbReference type="ARBA" id="ARBA00038436"/>
    </source>
</evidence>
<dbReference type="InterPro" id="IPR007387">
    <property type="entry name" value="TRAP_DctQ"/>
</dbReference>
<evidence type="ECO:0000256" key="2">
    <source>
        <dbReference type="ARBA" id="ARBA00022448"/>
    </source>
</evidence>
<keyword evidence="5 9" id="KW-0812">Transmembrane</keyword>
<dbReference type="PANTHER" id="PTHR35011:SF2">
    <property type="entry name" value="2,3-DIKETO-L-GULONATE TRAP TRANSPORTER SMALL PERMEASE PROTEIN YIAM"/>
    <property type="match status" value="1"/>
</dbReference>